<dbReference type="Proteomes" id="UP001221757">
    <property type="component" value="Unassembled WGS sequence"/>
</dbReference>
<accession>A0AAD7BVG6</accession>
<gene>
    <name evidence="1" type="ORF">B0H17DRAFT_1150031</name>
</gene>
<evidence type="ECO:0000313" key="1">
    <source>
        <dbReference type="EMBL" id="KAJ7632024.1"/>
    </source>
</evidence>
<proteinExistence type="predicted"/>
<keyword evidence="2" id="KW-1185">Reference proteome</keyword>
<comment type="caution">
    <text evidence="1">The sequence shown here is derived from an EMBL/GenBank/DDBJ whole genome shotgun (WGS) entry which is preliminary data.</text>
</comment>
<name>A0AAD7BVG6_MYCRO</name>
<evidence type="ECO:0000313" key="2">
    <source>
        <dbReference type="Proteomes" id="UP001221757"/>
    </source>
</evidence>
<protein>
    <submittedName>
        <fullName evidence="1">Uncharacterized protein</fullName>
    </submittedName>
</protein>
<reference evidence="1" key="1">
    <citation type="submission" date="2023-03" db="EMBL/GenBank/DDBJ databases">
        <title>Massive genome expansion in bonnet fungi (Mycena s.s.) driven by repeated elements and novel gene families across ecological guilds.</title>
        <authorList>
            <consortium name="Lawrence Berkeley National Laboratory"/>
            <person name="Harder C.B."/>
            <person name="Miyauchi S."/>
            <person name="Viragh M."/>
            <person name="Kuo A."/>
            <person name="Thoen E."/>
            <person name="Andreopoulos B."/>
            <person name="Lu D."/>
            <person name="Skrede I."/>
            <person name="Drula E."/>
            <person name="Henrissat B."/>
            <person name="Morin E."/>
            <person name="Kohler A."/>
            <person name="Barry K."/>
            <person name="LaButti K."/>
            <person name="Morin E."/>
            <person name="Salamov A."/>
            <person name="Lipzen A."/>
            <person name="Mereny Z."/>
            <person name="Hegedus B."/>
            <person name="Baldrian P."/>
            <person name="Stursova M."/>
            <person name="Weitz H."/>
            <person name="Taylor A."/>
            <person name="Grigoriev I.V."/>
            <person name="Nagy L.G."/>
            <person name="Martin F."/>
            <person name="Kauserud H."/>
        </authorList>
    </citation>
    <scope>NUCLEOTIDE SEQUENCE</scope>
    <source>
        <strain evidence="1">CBHHK067</strain>
    </source>
</reference>
<sequence>MLSCPLDFCLVWGFPGLFGKISRFLFHPRTLNPADHLSKAFFPLEYIKYVRLGILYIPTGAQLSRFPINEGWAEINASLGQGKLCTAQSRFSEAEAFLTRGKDAYGHAFEHTWQQYTQELLEDLYKKRDERQDVVVEEEEDSDDGEN</sequence>
<dbReference type="AlphaFoldDB" id="A0AAD7BVG6"/>
<organism evidence="1 2">
    <name type="scientific">Mycena rosella</name>
    <name type="common">Pink bonnet</name>
    <name type="synonym">Agaricus rosellus</name>
    <dbReference type="NCBI Taxonomy" id="1033263"/>
    <lineage>
        <taxon>Eukaryota</taxon>
        <taxon>Fungi</taxon>
        <taxon>Dikarya</taxon>
        <taxon>Basidiomycota</taxon>
        <taxon>Agaricomycotina</taxon>
        <taxon>Agaricomycetes</taxon>
        <taxon>Agaricomycetidae</taxon>
        <taxon>Agaricales</taxon>
        <taxon>Marasmiineae</taxon>
        <taxon>Mycenaceae</taxon>
        <taxon>Mycena</taxon>
    </lineage>
</organism>
<dbReference type="EMBL" id="JARKIE010000498">
    <property type="protein sequence ID" value="KAJ7632024.1"/>
    <property type="molecule type" value="Genomic_DNA"/>
</dbReference>